<gene>
    <name evidence="4" type="ORF">QNI14_08480</name>
</gene>
<dbReference type="Gene3D" id="3.40.50.2000">
    <property type="entry name" value="Glycogen Phosphorylase B"/>
    <property type="match status" value="2"/>
</dbReference>
<keyword evidence="5" id="KW-1185">Reference proteome</keyword>
<dbReference type="CDD" id="cd03794">
    <property type="entry name" value="GT4_WbuB-like"/>
    <property type="match status" value="1"/>
</dbReference>
<dbReference type="PANTHER" id="PTHR12526">
    <property type="entry name" value="GLYCOSYLTRANSFERASE"/>
    <property type="match status" value="1"/>
</dbReference>
<sequence length="405" mass="44980">MTNIDARIAILVQNLPVPFDRRVWQEARTLAAAGADVTVICPGDERHPAGTFEIEGVRVLRYEPPTEAKGLAGYANEYGFSLRRMSKLFEAERKRAPFDIVHFCNPPDLLYRVALPAKRKDGSILVFDQHDVGPELVEAKHMPLGKLLVAVARFFEARTYTHADHVISTNESYRRIAIERGRFAPEDVTVVRSGPYRDWVEAQAPNDAWRRGRKYFIGYLGVMGRQEGIEYLLEAVDLLAAKGLDVQLGLVGSGPDRDRLEGIAAERGISDRVEFHGRVDDRTMQSILAAADVCVNPDEVNPMNDLSTMNKIIEYMALGKPIVQFDLKEGRFSAQDASVYADRPNDAESFARAIESVLTDPDAAAAMGARGRRRFEEELSWDSQGSKLVDAFAALAAGRRSTVSV</sequence>
<dbReference type="Pfam" id="PF13692">
    <property type="entry name" value="Glyco_trans_1_4"/>
    <property type="match status" value="1"/>
</dbReference>
<dbReference type="RefSeq" id="WP_283716108.1">
    <property type="nucleotide sequence ID" value="NZ_JASJND010000005.1"/>
</dbReference>
<evidence type="ECO:0000256" key="2">
    <source>
        <dbReference type="ARBA" id="ARBA00022679"/>
    </source>
</evidence>
<proteinExistence type="predicted"/>
<organism evidence="4 5">
    <name type="scientific">Microbacterium dauci</name>
    <dbReference type="NCBI Taxonomy" id="3048008"/>
    <lineage>
        <taxon>Bacteria</taxon>
        <taxon>Bacillati</taxon>
        <taxon>Actinomycetota</taxon>
        <taxon>Actinomycetes</taxon>
        <taxon>Micrococcales</taxon>
        <taxon>Microbacteriaceae</taxon>
        <taxon>Microbacterium</taxon>
    </lineage>
</organism>
<evidence type="ECO:0000259" key="3">
    <source>
        <dbReference type="Pfam" id="PF13579"/>
    </source>
</evidence>
<evidence type="ECO:0000256" key="1">
    <source>
        <dbReference type="ARBA" id="ARBA00022676"/>
    </source>
</evidence>
<reference evidence="4 5" key="1">
    <citation type="submission" date="2023-05" db="EMBL/GenBank/DDBJ databases">
        <title>Microbacterium dauci sp.nov., Isolated from Carrot Rhizosphere Soil.</title>
        <authorList>
            <person name="Xiao Z."/>
            <person name="Zheng J."/>
        </authorList>
    </citation>
    <scope>NUCLEOTIDE SEQUENCE [LARGE SCALE GENOMIC DNA]</scope>
    <source>
        <strain evidence="4 5">LX3-4</strain>
    </source>
</reference>
<name>A0ABT6ZE98_9MICO</name>
<dbReference type="Proteomes" id="UP001321481">
    <property type="component" value="Unassembled WGS sequence"/>
</dbReference>
<dbReference type="InterPro" id="IPR028098">
    <property type="entry name" value="Glyco_trans_4-like_N"/>
</dbReference>
<evidence type="ECO:0000313" key="4">
    <source>
        <dbReference type="EMBL" id="MDJ1114488.1"/>
    </source>
</evidence>
<keyword evidence="1" id="KW-0328">Glycosyltransferase</keyword>
<dbReference type="Pfam" id="PF13579">
    <property type="entry name" value="Glyco_trans_4_4"/>
    <property type="match status" value="1"/>
</dbReference>
<dbReference type="EMBL" id="JASJND010000005">
    <property type="protein sequence ID" value="MDJ1114488.1"/>
    <property type="molecule type" value="Genomic_DNA"/>
</dbReference>
<feature type="domain" description="Glycosyltransferase subfamily 4-like N-terminal" evidence="3">
    <location>
        <begin position="21"/>
        <end position="193"/>
    </location>
</feature>
<accession>A0ABT6ZE98</accession>
<comment type="caution">
    <text evidence="4">The sequence shown here is derived from an EMBL/GenBank/DDBJ whole genome shotgun (WGS) entry which is preliminary data.</text>
</comment>
<protein>
    <submittedName>
        <fullName evidence="4">Glycosyltransferase family 4 protein</fullName>
    </submittedName>
</protein>
<evidence type="ECO:0000313" key="5">
    <source>
        <dbReference type="Proteomes" id="UP001321481"/>
    </source>
</evidence>
<keyword evidence="2" id="KW-0808">Transferase</keyword>
<dbReference type="SUPFAM" id="SSF53756">
    <property type="entry name" value="UDP-Glycosyltransferase/glycogen phosphorylase"/>
    <property type="match status" value="1"/>
</dbReference>
<dbReference type="PANTHER" id="PTHR12526:SF624">
    <property type="entry name" value="BLR6297 PROTEIN"/>
    <property type="match status" value="1"/>
</dbReference>